<keyword evidence="2" id="KW-0167">Capsid protein</keyword>
<dbReference type="AlphaFoldDB" id="A0A5E4WWB0"/>
<proteinExistence type="predicted"/>
<keyword evidence="2" id="KW-0946">Virion</keyword>
<evidence type="ECO:0000313" key="2">
    <source>
        <dbReference type="EMBL" id="VVE28010.1"/>
    </source>
</evidence>
<keyword evidence="3" id="KW-1185">Reference proteome</keyword>
<accession>A0A5E4WWB0</accession>
<dbReference type="InterPro" id="IPR007893">
    <property type="entry name" value="Spore_coat_U/FanG"/>
</dbReference>
<feature type="domain" description="Spore coat protein U/FanG" evidence="1">
    <location>
        <begin position="73"/>
        <end position="211"/>
    </location>
</feature>
<evidence type="ECO:0000259" key="1">
    <source>
        <dbReference type="Pfam" id="PF05229"/>
    </source>
</evidence>
<dbReference type="InterPro" id="IPR053167">
    <property type="entry name" value="Spore_coat_component"/>
</dbReference>
<dbReference type="SMART" id="SM00972">
    <property type="entry name" value="SCPU"/>
    <property type="match status" value="1"/>
</dbReference>
<dbReference type="Proteomes" id="UP000406256">
    <property type="component" value="Unassembled WGS sequence"/>
</dbReference>
<sequence>MYTVTYVVRRTLCDKWCVATAAASPCAREVLPTFCEKPTMNKPAARITLLMASLLLVPPMPAQAAVYSNGTGTTTFTVTLVITAGCTVTATPMNFGSTSTLATALTATSTVSVTCTNTTPYNVGLSAGTAGSSTVTARVLAGAASGNSATIGYGLYTDANHSTVWGTTQGTNTQAGTGNGSAQAFTVYGQVPTSAAAIPQPDTYSSTITATVYF</sequence>
<name>A0A5E4WWB0_9BURK</name>
<evidence type="ECO:0000313" key="3">
    <source>
        <dbReference type="Proteomes" id="UP000406256"/>
    </source>
</evidence>
<dbReference type="PANTHER" id="PTHR37089">
    <property type="entry name" value="PROTEIN U-RELATED"/>
    <property type="match status" value="1"/>
</dbReference>
<gene>
    <name evidence="2" type="ORF">PAN31108_03482</name>
</gene>
<dbReference type="EMBL" id="CABPSB010000013">
    <property type="protein sequence ID" value="VVE28010.1"/>
    <property type="molecule type" value="Genomic_DNA"/>
</dbReference>
<reference evidence="2 3" key="1">
    <citation type="submission" date="2019-08" db="EMBL/GenBank/DDBJ databases">
        <authorList>
            <person name="Peeters C."/>
        </authorList>
    </citation>
    <scope>NUCLEOTIDE SEQUENCE [LARGE SCALE GENOMIC DNA]</scope>
    <source>
        <strain evidence="2 3">LMG 31108</strain>
    </source>
</reference>
<dbReference type="Pfam" id="PF05229">
    <property type="entry name" value="SCPU"/>
    <property type="match status" value="1"/>
</dbReference>
<protein>
    <submittedName>
        <fullName evidence="2">Spore coat protein U</fullName>
    </submittedName>
</protein>
<organism evidence="2 3">
    <name type="scientific">Pandoraea anhela</name>
    <dbReference type="NCBI Taxonomy" id="2508295"/>
    <lineage>
        <taxon>Bacteria</taxon>
        <taxon>Pseudomonadati</taxon>
        <taxon>Pseudomonadota</taxon>
        <taxon>Betaproteobacteria</taxon>
        <taxon>Burkholderiales</taxon>
        <taxon>Burkholderiaceae</taxon>
        <taxon>Pandoraea</taxon>
    </lineage>
</organism>
<dbReference type="PANTHER" id="PTHR37089:SF4">
    <property type="entry name" value="EXPORTED PROTEIN"/>
    <property type="match status" value="1"/>
</dbReference>